<dbReference type="RefSeq" id="WP_074718096.1">
    <property type="nucleotide sequence ID" value="NZ_FNPG01000020.1"/>
</dbReference>
<dbReference type="GO" id="GO:0009100">
    <property type="term" value="P:glycoprotein metabolic process"/>
    <property type="evidence" value="ECO:0007669"/>
    <property type="project" value="UniProtKB-ARBA"/>
</dbReference>
<accession>A0A1H3KJ35</accession>
<dbReference type="PANTHER" id="PTHR43404:SF2">
    <property type="entry name" value="LIPOPOLYSACCHARIDE CHOLINEPHOSPHOTRANSFERASE LICD"/>
    <property type="match status" value="1"/>
</dbReference>
<feature type="domain" description="LicD/FKTN/FKRP nucleotidyltransferase" evidence="1">
    <location>
        <begin position="40"/>
        <end position="290"/>
    </location>
</feature>
<dbReference type="Proteomes" id="UP000183918">
    <property type="component" value="Unassembled WGS sequence"/>
</dbReference>
<dbReference type="STRING" id="1122142.SAMN02910414_01732"/>
<evidence type="ECO:0000259" key="1">
    <source>
        <dbReference type="Pfam" id="PF04991"/>
    </source>
</evidence>
<proteinExistence type="predicted"/>
<dbReference type="Pfam" id="PF04991">
    <property type="entry name" value="LicD"/>
    <property type="match status" value="1"/>
</dbReference>
<dbReference type="PANTHER" id="PTHR43404">
    <property type="entry name" value="LIPOPOLYSACCHARIDE CHOLINEPHOSPHOTRANSFERASE LICD"/>
    <property type="match status" value="1"/>
</dbReference>
<keyword evidence="3" id="KW-1185">Reference proteome</keyword>
<dbReference type="EMBL" id="FNPG01000020">
    <property type="protein sequence ID" value="SDY51604.1"/>
    <property type="molecule type" value="Genomic_DNA"/>
</dbReference>
<dbReference type="InterPro" id="IPR007074">
    <property type="entry name" value="LicD/FKTN/FKRP_NTP_transf"/>
</dbReference>
<evidence type="ECO:0000313" key="3">
    <source>
        <dbReference type="Proteomes" id="UP000183918"/>
    </source>
</evidence>
<reference evidence="2 3" key="1">
    <citation type="submission" date="2016-10" db="EMBL/GenBank/DDBJ databases">
        <authorList>
            <person name="de Groot N.N."/>
        </authorList>
    </citation>
    <scope>NUCLEOTIDE SEQUENCE [LARGE SCALE GENOMIC DNA]</scope>
    <source>
        <strain evidence="2 3">DSM 14045</strain>
    </source>
</reference>
<dbReference type="OrthoDB" id="9786100at2"/>
<name>A0A1H3KJ35_9FIRM</name>
<dbReference type="InterPro" id="IPR052942">
    <property type="entry name" value="LPS_cholinephosphotransferase"/>
</dbReference>
<gene>
    <name evidence="2" type="ORF">SAMN02910414_01732</name>
</gene>
<sequence>MKQKIDFFRDEIRNGFYVPTSIKQAWATELDVLKEIDKICKRYNIKYFADAGTLLGAVRHGGFIPWDDDIDIVMFREDFEFFLEKAKDELPEEYTIHDYKQKENYHNFSVKIVNGQRINFESDSLKNHYNFPWLSCVDVFPLDYLYEDSEKEKQRDNELLFMLVTIEEIESVDEIESTEKNSEKSDQKSYQKLSSKSLKLLDKLEKTYNITISREGSKRTIANRVRELFVEHSKRVTKEESNLVGILHPFIISGEEGIPKNYYEDVLFLPFEDIKISVPVGYDDILNRRYNDYKVCVKSNALHNYPFFEKQKEEMERLAGKEIFEFKINPDKLINRPIVDVCECERELTLNEHLNKDASLVENNDGNRRIKQAKREIVFLPIGIKEWKSMQPYYENAKKEDDTVVYIIPLPLMKKDFFGNIISSDEEIFESLNFDAYLREESIEVEDIKSFIDYKIEKSCPDEVYIQNPYDNENPLLTVPSNYYVEYMRKYAFEIKYLPIGTVDEFDSESIADNYNLKHYLCKPGAVYADKIIVQSENMKKIYIKKLVDTFGEEYTQIWKNKIQVTKYI</sequence>
<protein>
    <submittedName>
        <fullName evidence="2">Phosphorylcholine metabolism protein LicD</fullName>
    </submittedName>
</protein>
<dbReference type="AlphaFoldDB" id="A0A1H3KJ35"/>
<organism evidence="2 3">
    <name type="scientific">Lachnobacterium bovis DSM 14045</name>
    <dbReference type="NCBI Taxonomy" id="1122142"/>
    <lineage>
        <taxon>Bacteria</taxon>
        <taxon>Bacillati</taxon>
        <taxon>Bacillota</taxon>
        <taxon>Clostridia</taxon>
        <taxon>Lachnospirales</taxon>
        <taxon>Lachnospiraceae</taxon>
        <taxon>Lachnobacterium</taxon>
    </lineage>
</organism>
<evidence type="ECO:0000313" key="2">
    <source>
        <dbReference type="EMBL" id="SDY51604.1"/>
    </source>
</evidence>